<dbReference type="GO" id="GO:0032259">
    <property type="term" value="P:methylation"/>
    <property type="evidence" value="ECO:0007669"/>
    <property type="project" value="UniProtKB-KW"/>
</dbReference>
<evidence type="ECO:0000256" key="2">
    <source>
        <dbReference type="ARBA" id="ARBA00022603"/>
    </source>
</evidence>
<feature type="binding site" evidence="6">
    <location>
        <begin position="227"/>
        <end position="228"/>
    </location>
    <ligand>
        <name>S-adenosyl-L-methionine</name>
        <dbReference type="ChEBI" id="CHEBI:59789"/>
    </ligand>
</feature>
<evidence type="ECO:0000313" key="8">
    <source>
        <dbReference type="EMBL" id="PTX39445.1"/>
    </source>
</evidence>
<comment type="catalytic activity">
    <reaction evidence="1 5">
        <text>L-glutamyl-[protein] + S-adenosyl-L-methionine = [protein]-L-glutamate 5-O-methyl ester + S-adenosyl-L-homocysteine</text>
        <dbReference type="Rhea" id="RHEA:24452"/>
        <dbReference type="Rhea" id="RHEA-COMP:10208"/>
        <dbReference type="Rhea" id="RHEA-COMP:10311"/>
        <dbReference type="ChEBI" id="CHEBI:29973"/>
        <dbReference type="ChEBI" id="CHEBI:57856"/>
        <dbReference type="ChEBI" id="CHEBI:59789"/>
        <dbReference type="ChEBI" id="CHEBI:82795"/>
        <dbReference type="EC" id="2.1.1.80"/>
    </reaction>
</comment>
<evidence type="ECO:0000256" key="4">
    <source>
        <dbReference type="ARBA" id="ARBA00022691"/>
    </source>
</evidence>
<sequence length="291" mass="32109">MTTAPDKVASEAAGFSDAEFRQLAALARSEFGLSLAESKKPLVFSRLSKRLKARNVDGFSAYLKLLTQPGEDAEKLELISALTTNVTSFFRESHHFHTLREELMPELSKTARAGGRVRLWSSACSSGQEAYSIAMTVLDCLPEASKLNVRILATDIDPAIVRRAREGRYHADELAGIPEGFRRKWTRASGPDHFEMIEEAKDLITFGELNLISPWPFHGPFDAIFCRNVAIYFDQETQQGLWKALTEKLRQEGILFIGHSERVSGPAAGILSTAGVTSYRKCQGAAATGKN</sequence>
<dbReference type="AlphaFoldDB" id="A0A2T6A6N3"/>
<dbReference type="EC" id="2.1.1.80" evidence="5"/>
<keyword evidence="3 5" id="KW-0808">Transferase</keyword>
<dbReference type="PANTHER" id="PTHR24422">
    <property type="entry name" value="CHEMOTAXIS PROTEIN METHYLTRANSFERASE"/>
    <property type="match status" value="1"/>
</dbReference>
<dbReference type="InterPro" id="IPR050903">
    <property type="entry name" value="Bact_Chemotaxis_MeTrfase"/>
</dbReference>
<name>A0A2T6A6N3_9RHOB</name>
<dbReference type="Proteomes" id="UP000244069">
    <property type="component" value="Unassembled WGS sequence"/>
</dbReference>
<feature type="binding site" evidence="6">
    <location>
        <position position="129"/>
    </location>
    <ligand>
        <name>S-adenosyl-L-methionine</name>
        <dbReference type="ChEBI" id="CHEBI:59789"/>
    </ligand>
</feature>
<dbReference type="Pfam" id="PF03705">
    <property type="entry name" value="CheR_N"/>
    <property type="match status" value="1"/>
</dbReference>
<feature type="binding site" evidence="6">
    <location>
        <position position="91"/>
    </location>
    <ligand>
        <name>S-adenosyl-L-methionine</name>
        <dbReference type="ChEBI" id="CHEBI:59789"/>
    </ligand>
</feature>
<dbReference type="SUPFAM" id="SSF47757">
    <property type="entry name" value="Chemotaxis receptor methyltransferase CheR, N-terminal domain"/>
    <property type="match status" value="1"/>
</dbReference>
<dbReference type="RefSeq" id="WP_308421254.1">
    <property type="nucleotide sequence ID" value="NZ_BMEZ01000037.1"/>
</dbReference>
<feature type="domain" description="CheR-type methyltransferase" evidence="7">
    <location>
        <begin position="8"/>
        <end position="284"/>
    </location>
</feature>
<evidence type="ECO:0000256" key="1">
    <source>
        <dbReference type="ARBA" id="ARBA00001541"/>
    </source>
</evidence>
<dbReference type="InterPro" id="IPR029063">
    <property type="entry name" value="SAM-dependent_MTases_sf"/>
</dbReference>
<dbReference type="InterPro" id="IPR022642">
    <property type="entry name" value="CheR_C"/>
</dbReference>
<keyword evidence="2 5" id="KW-0489">Methyltransferase</keyword>
<feature type="binding site" evidence="6">
    <location>
        <begin position="210"/>
        <end position="211"/>
    </location>
    <ligand>
        <name>S-adenosyl-L-methionine</name>
        <dbReference type="ChEBI" id="CHEBI:59789"/>
    </ligand>
</feature>
<feature type="binding site" evidence="6">
    <location>
        <position position="155"/>
    </location>
    <ligand>
        <name>S-adenosyl-L-methionine</name>
        <dbReference type="ChEBI" id="CHEBI:59789"/>
    </ligand>
</feature>
<evidence type="ECO:0000313" key="9">
    <source>
        <dbReference type="Proteomes" id="UP000244069"/>
    </source>
</evidence>
<evidence type="ECO:0000256" key="5">
    <source>
        <dbReference type="PIRNR" id="PIRNR000410"/>
    </source>
</evidence>
<feature type="binding site" evidence="6">
    <location>
        <position position="87"/>
    </location>
    <ligand>
        <name>S-adenosyl-L-methionine</name>
        <dbReference type="ChEBI" id="CHEBI:59789"/>
    </ligand>
</feature>
<comment type="caution">
    <text evidence="8">The sequence shown here is derived from an EMBL/GenBank/DDBJ whole genome shotgun (WGS) entry which is preliminary data.</text>
</comment>
<evidence type="ECO:0000256" key="3">
    <source>
        <dbReference type="ARBA" id="ARBA00022679"/>
    </source>
</evidence>
<dbReference type="PANTHER" id="PTHR24422:SF19">
    <property type="entry name" value="CHEMOTAXIS PROTEIN METHYLTRANSFERASE"/>
    <property type="match status" value="1"/>
</dbReference>
<dbReference type="InterPro" id="IPR022641">
    <property type="entry name" value="CheR_N"/>
</dbReference>
<dbReference type="InterPro" id="IPR036804">
    <property type="entry name" value="CheR_N_sf"/>
</dbReference>
<comment type="function">
    <text evidence="5">Methylation of the membrane-bound methyl-accepting chemotaxis proteins (MCP) to form gamma-glutamyl methyl ester residues in MCP.</text>
</comment>
<dbReference type="Pfam" id="PF01739">
    <property type="entry name" value="CheR"/>
    <property type="match status" value="1"/>
</dbReference>
<dbReference type="InterPro" id="IPR000780">
    <property type="entry name" value="CheR_MeTrfase"/>
</dbReference>
<dbReference type="Gene3D" id="1.10.155.10">
    <property type="entry name" value="Chemotaxis receptor methyltransferase CheR, N-terminal domain"/>
    <property type="match status" value="1"/>
</dbReference>
<dbReference type="PROSITE" id="PS50123">
    <property type="entry name" value="CHER"/>
    <property type="match status" value="1"/>
</dbReference>
<dbReference type="InterPro" id="IPR026024">
    <property type="entry name" value="Chemotaxis_MeTrfase_CheR"/>
</dbReference>
<evidence type="ECO:0000259" key="7">
    <source>
        <dbReference type="PROSITE" id="PS50123"/>
    </source>
</evidence>
<accession>A0A2T6A6N3</accession>
<dbReference type="GO" id="GO:0008983">
    <property type="term" value="F:protein-glutamate O-methyltransferase activity"/>
    <property type="evidence" value="ECO:0007669"/>
    <property type="project" value="UniProtKB-EC"/>
</dbReference>
<proteinExistence type="predicted"/>
<dbReference type="Gene3D" id="3.40.50.150">
    <property type="entry name" value="Vaccinia Virus protein VP39"/>
    <property type="match status" value="1"/>
</dbReference>
<keyword evidence="4 5" id="KW-0949">S-adenosyl-L-methionine</keyword>
<keyword evidence="9" id="KW-1185">Reference proteome</keyword>
<organism evidence="8 9">
    <name type="scientific">Allosediminivita pacifica</name>
    <dbReference type="NCBI Taxonomy" id="1267769"/>
    <lineage>
        <taxon>Bacteria</taxon>
        <taxon>Pseudomonadati</taxon>
        <taxon>Pseudomonadota</taxon>
        <taxon>Alphaproteobacteria</taxon>
        <taxon>Rhodobacterales</taxon>
        <taxon>Paracoccaceae</taxon>
        <taxon>Allosediminivita</taxon>
    </lineage>
</organism>
<reference evidence="8 9" key="1">
    <citation type="submission" date="2018-04" db="EMBL/GenBank/DDBJ databases">
        <title>Genomic Encyclopedia of Archaeal and Bacterial Type Strains, Phase II (KMG-II): from individual species to whole genera.</title>
        <authorList>
            <person name="Goeker M."/>
        </authorList>
    </citation>
    <scope>NUCLEOTIDE SEQUENCE [LARGE SCALE GENOMIC DNA]</scope>
    <source>
        <strain evidence="8 9">DSM 29329</strain>
    </source>
</reference>
<dbReference type="PRINTS" id="PR00996">
    <property type="entry name" value="CHERMTFRASE"/>
</dbReference>
<gene>
    <name evidence="8" type="ORF">C8N44_13734</name>
</gene>
<dbReference type="SMART" id="SM00138">
    <property type="entry name" value="MeTrc"/>
    <property type="match status" value="1"/>
</dbReference>
<evidence type="ECO:0000256" key="6">
    <source>
        <dbReference type="PIRSR" id="PIRSR000410-1"/>
    </source>
</evidence>
<dbReference type="PIRSF" id="PIRSF000410">
    <property type="entry name" value="CheR"/>
    <property type="match status" value="1"/>
</dbReference>
<feature type="binding site" evidence="6">
    <location>
        <position position="85"/>
    </location>
    <ligand>
        <name>S-adenosyl-L-methionine</name>
        <dbReference type="ChEBI" id="CHEBI:59789"/>
    </ligand>
</feature>
<dbReference type="EMBL" id="QBKN01000037">
    <property type="protein sequence ID" value="PTX39445.1"/>
    <property type="molecule type" value="Genomic_DNA"/>
</dbReference>
<dbReference type="SUPFAM" id="SSF53335">
    <property type="entry name" value="S-adenosyl-L-methionine-dependent methyltransferases"/>
    <property type="match status" value="1"/>
</dbReference>
<protein>
    <recommendedName>
        <fullName evidence="5">Chemotaxis protein methyltransferase</fullName>
        <ecNumber evidence="5">2.1.1.80</ecNumber>
    </recommendedName>
</protein>